<organism evidence="1 2">
    <name type="scientific">Diphasiastrum complanatum</name>
    <name type="common">Issler's clubmoss</name>
    <name type="synonym">Lycopodium complanatum</name>
    <dbReference type="NCBI Taxonomy" id="34168"/>
    <lineage>
        <taxon>Eukaryota</taxon>
        <taxon>Viridiplantae</taxon>
        <taxon>Streptophyta</taxon>
        <taxon>Embryophyta</taxon>
        <taxon>Tracheophyta</taxon>
        <taxon>Lycopodiopsida</taxon>
        <taxon>Lycopodiales</taxon>
        <taxon>Lycopodiaceae</taxon>
        <taxon>Lycopodioideae</taxon>
        <taxon>Diphasiastrum</taxon>
    </lineage>
</organism>
<evidence type="ECO:0000313" key="2">
    <source>
        <dbReference type="Proteomes" id="UP001162992"/>
    </source>
</evidence>
<gene>
    <name evidence="1" type="ORF">O6H91_09G000800</name>
</gene>
<dbReference type="Proteomes" id="UP001162992">
    <property type="component" value="Chromosome 9"/>
</dbReference>
<sequence length="535" mass="58115">MRHTPRRVISAKWQMRSFAIVAGFSTLLFWGLGSPVLAARHHHYHNQHKHGPAHHQRRPSSSEESVARCRHQMGNHTATKAAASADTVVIGLKRLDGFRLPRTSSISSFAIKGTLLRTLKHDQARLKIIANRINPLLTHSNIESTKEMPKELSKESSISDKDLLSPVTTGQGVYYTDIGIGTPSSVFRVIMDTGSDLLWVQCEPCTNCFNQSSPKFDPSQSSSYQPVFCSSAACDKVSHRCAANYTCQYDYGYGDGSTTIGTLATEVISIGTSINDIYQAPEYTFGCGNKNKGTFSSMEAGILGMAKGPLSLPSQLGPTHANKFSYCLLPQTDADSDKSSALIIGQGAVPAEPGLQYTPISGDSLFYFVHLEDISVGGERLNMPAGTFDANEKGDSATIFDSGTTLTYLPKLAYDSIKHALQLKTPLTPVKTNLPLELCFNITGIAADGIPGITFHFKGADYQMALENYFLSVDNAGTSCLSIAPSDMIYIIGNLQQQNIHVVYDLENFQIGFVPTDCSEITLASQSSKNYNSTC</sequence>
<protein>
    <submittedName>
        <fullName evidence="1">Uncharacterized protein</fullName>
    </submittedName>
</protein>
<reference evidence="2" key="1">
    <citation type="journal article" date="2024" name="Proc. Natl. Acad. Sci. U.S.A.">
        <title>Extraordinary preservation of gene collinearity over three hundred million years revealed in homosporous lycophytes.</title>
        <authorList>
            <person name="Li C."/>
            <person name="Wickell D."/>
            <person name="Kuo L.Y."/>
            <person name="Chen X."/>
            <person name="Nie B."/>
            <person name="Liao X."/>
            <person name="Peng D."/>
            <person name="Ji J."/>
            <person name="Jenkins J."/>
            <person name="Williams M."/>
            <person name="Shu S."/>
            <person name="Plott C."/>
            <person name="Barry K."/>
            <person name="Rajasekar S."/>
            <person name="Grimwood J."/>
            <person name="Han X."/>
            <person name="Sun S."/>
            <person name="Hou Z."/>
            <person name="He W."/>
            <person name="Dai G."/>
            <person name="Sun C."/>
            <person name="Schmutz J."/>
            <person name="Leebens-Mack J.H."/>
            <person name="Li F.W."/>
            <person name="Wang L."/>
        </authorList>
    </citation>
    <scope>NUCLEOTIDE SEQUENCE [LARGE SCALE GENOMIC DNA]</scope>
    <source>
        <strain evidence="2">cv. PW_Plant_1</strain>
    </source>
</reference>
<dbReference type="EMBL" id="CM055100">
    <property type="protein sequence ID" value="KAJ7542564.1"/>
    <property type="molecule type" value="Genomic_DNA"/>
</dbReference>
<proteinExistence type="predicted"/>
<keyword evidence="2" id="KW-1185">Reference proteome</keyword>
<comment type="caution">
    <text evidence="1">The sequence shown here is derived from an EMBL/GenBank/DDBJ whole genome shotgun (WGS) entry which is preliminary data.</text>
</comment>
<name>A0ACC2CKP6_DIPCM</name>
<accession>A0ACC2CKP6</accession>
<evidence type="ECO:0000313" key="1">
    <source>
        <dbReference type="EMBL" id="KAJ7542564.1"/>
    </source>
</evidence>